<name>A0A150II51_9EURY</name>
<dbReference type="AlphaFoldDB" id="A0A150II51"/>
<comment type="caution">
    <text evidence="2">The sequence shown here is derived from an EMBL/GenBank/DDBJ whole genome shotgun (WGS) entry which is preliminary data.</text>
</comment>
<dbReference type="PANTHER" id="PTHR36180">
    <property type="entry name" value="DNA-BINDING PROTEIN-RELATED-RELATED"/>
    <property type="match status" value="1"/>
</dbReference>
<organism evidence="2 3">
    <name type="scientific">Candidatus Methanofastidiosum methylothiophilum</name>
    <dbReference type="NCBI Taxonomy" id="1705564"/>
    <lineage>
        <taxon>Archaea</taxon>
        <taxon>Methanobacteriati</taxon>
        <taxon>Methanobacteriota</taxon>
        <taxon>Stenosarchaea group</taxon>
        <taxon>Candidatus Methanofastidiosia</taxon>
        <taxon>Candidatus Methanofastidiosales</taxon>
        <taxon>Candidatus Methanofastidiosaceae</taxon>
        <taxon>Candidatus Methanofastidiosum</taxon>
    </lineage>
</organism>
<dbReference type="EMBL" id="LNGC01000261">
    <property type="protein sequence ID" value="KYC44700.1"/>
    <property type="molecule type" value="Genomic_DNA"/>
</dbReference>
<proteinExistence type="predicted"/>
<sequence length="111" mass="12595">MNDLVSFDFQGQNVRTLVIDGEPWWVAADVSGLLGYRMASDMTRRLEDDEKDTRLIHTHGGEQSMTIVNESGLYAAILRSDKPEAHTFKRWITHEVLPAIRKIIAQEKAGK</sequence>
<dbReference type="PANTHER" id="PTHR36180:SF2">
    <property type="entry name" value="BRO FAMILY PROTEIN"/>
    <property type="match status" value="1"/>
</dbReference>
<accession>A0A150II51</accession>
<dbReference type="PROSITE" id="PS51750">
    <property type="entry name" value="BRO_N"/>
    <property type="match status" value="1"/>
</dbReference>
<dbReference type="PATRIC" id="fig|1705409.3.peg.2483"/>
<dbReference type="SMART" id="SM01040">
    <property type="entry name" value="Bro-N"/>
    <property type="match status" value="1"/>
</dbReference>
<gene>
    <name evidence="2" type="ORF">AMQ22_02278</name>
</gene>
<dbReference type="Proteomes" id="UP000075398">
    <property type="component" value="Unassembled WGS sequence"/>
</dbReference>
<evidence type="ECO:0000313" key="2">
    <source>
        <dbReference type="EMBL" id="KYC44700.1"/>
    </source>
</evidence>
<feature type="domain" description="Bro-N" evidence="1">
    <location>
        <begin position="1"/>
        <end position="104"/>
    </location>
</feature>
<protein>
    <recommendedName>
        <fullName evidence="1">Bro-N domain-containing protein</fullName>
    </recommendedName>
</protein>
<reference evidence="2 3" key="1">
    <citation type="journal article" date="2016" name="ISME J.">
        <title>Chasing the elusive Euryarchaeota class WSA2: genomes reveal a uniquely fastidious methyl-reducing methanogen.</title>
        <authorList>
            <person name="Nobu M.K."/>
            <person name="Narihiro T."/>
            <person name="Kuroda K."/>
            <person name="Mei R."/>
            <person name="Liu W.T."/>
        </authorList>
    </citation>
    <scope>NUCLEOTIDE SEQUENCE [LARGE SCALE GENOMIC DNA]</scope>
    <source>
        <strain evidence="2">U1lsi0528_Bin055</strain>
    </source>
</reference>
<evidence type="ECO:0000259" key="1">
    <source>
        <dbReference type="PROSITE" id="PS51750"/>
    </source>
</evidence>
<dbReference type="Pfam" id="PF02498">
    <property type="entry name" value="Bro-N"/>
    <property type="match status" value="1"/>
</dbReference>
<evidence type="ECO:0000313" key="3">
    <source>
        <dbReference type="Proteomes" id="UP000075398"/>
    </source>
</evidence>
<dbReference type="InterPro" id="IPR003497">
    <property type="entry name" value="BRO_N_domain"/>
</dbReference>